<dbReference type="GO" id="GO:0004222">
    <property type="term" value="F:metalloendopeptidase activity"/>
    <property type="evidence" value="ECO:0007669"/>
    <property type="project" value="UniProtKB-UniRule"/>
</dbReference>
<evidence type="ECO:0000256" key="4">
    <source>
        <dbReference type="ARBA" id="ARBA00022670"/>
    </source>
</evidence>
<evidence type="ECO:0000256" key="17">
    <source>
        <dbReference type="RuleBase" id="RU366077"/>
    </source>
</evidence>
<keyword evidence="11" id="KW-0472">Membrane</keyword>
<feature type="active site" evidence="15">
    <location>
        <position position="92"/>
    </location>
</feature>
<keyword evidence="6" id="KW-0732">Signal</keyword>
<dbReference type="InterPro" id="IPR001577">
    <property type="entry name" value="Peptidase_M8"/>
</dbReference>
<feature type="non-terminal residue" evidence="18">
    <location>
        <position position="1"/>
    </location>
</feature>
<dbReference type="SUPFAM" id="SSF55486">
    <property type="entry name" value="Metalloproteases ('zincins'), catalytic domain"/>
    <property type="match status" value="1"/>
</dbReference>
<keyword evidence="10 16" id="KW-0482">Metalloprotease</keyword>
<accession>A0A1X0NTM9</accession>
<dbReference type="Pfam" id="PF01457">
    <property type="entry name" value="Peptidase_M8"/>
    <property type="match status" value="1"/>
</dbReference>
<evidence type="ECO:0000256" key="6">
    <source>
        <dbReference type="ARBA" id="ARBA00022729"/>
    </source>
</evidence>
<feature type="non-terminal residue" evidence="18">
    <location>
        <position position="135"/>
    </location>
</feature>
<keyword evidence="12" id="KW-0865">Zymogen</keyword>
<evidence type="ECO:0000256" key="5">
    <source>
        <dbReference type="ARBA" id="ARBA00022723"/>
    </source>
</evidence>
<dbReference type="GO" id="GO:0016020">
    <property type="term" value="C:membrane"/>
    <property type="evidence" value="ECO:0007669"/>
    <property type="project" value="UniProtKB-SubCell"/>
</dbReference>
<evidence type="ECO:0000256" key="3">
    <source>
        <dbReference type="ARBA" id="ARBA00005860"/>
    </source>
</evidence>
<dbReference type="Gene3D" id="3.10.170.20">
    <property type="match status" value="1"/>
</dbReference>
<dbReference type="AlphaFoldDB" id="A0A1X0NTM9"/>
<dbReference type="Proteomes" id="UP000192257">
    <property type="component" value="Unassembled WGS sequence"/>
</dbReference>
<keyword evidence="19" id="KW-1185">Reference proteome</keyword>
<evidence type="ECO:0000256" key="12">
    <source>
        <dbReference type="ARBA" id="ARBA00023145"/>
    </source>
</evidence>
<evidence type="ECO:0000256" key="15">
    <source>
        <dbReference type="PIRSR" id="PIRSR601577-1"/>
    </source>
</evidence>
<evidence type="ECO:0000313" key="18">
    <source>
        <dbReference type="EMBL" id="ORC87971.1"/>
    </source>
</evidence>
<evidence type="ECO:0000256" key="10">
    <source>
        <dbReference type="ARBA" id="ARBA00023049"/>
    </source>
</evidence>
<proteinExistence type="inferred from homology"/>
<comment type="caution">
    <text evidence="18">The sequence shown here is derived from an EMBL/GenBank/DDBJ whole genome shotgun (WGS) entry which is preliminary data.</text>
</comment>
<comment type="similarity">
    <text evidence="3 17">Belongs to the peptidase M8 family.</text>
</comment>
<comment type="catalytic activity">
    <reaction evidence="1">
        <text>Preference for hydrophobic residues at P1 and P1' and basic residues at P2' and P3'. A model nonapeptide is cleaved at -Ala-Tyr-|-Leu-Lys-Lys-.</text>
        <dbReference type="EC" id="3.4.24.36"/>
    </reaction>
</comment>
<organism evidence="18 19">
    <name type="scientific">Trypanosoma theileri</name>
    <dbReference type="NCBI Taxonomy" id="67003"/>
    <lineage>
        <taxon>Eukaryota</taxon>
        <taxon>Discoba</taxon>
        <taxon>Euglenozoa</taxon>
        <taxon>Kinetoplastea</taxon>
        <taxon>Metakinetoplastina</taxon>
        <taxon>Trypanosomatida</taxon>
        <taxon>Trypanosomatidae</taxon>
        <taxon>Trypanosoma</taxon>
    </lineage>
</organism>
<evidence type="ECO:0000256" key="11">
    <source>
        <dbReference type="ARBA" id="ARBA00023136"/>
    </source>
</evidence>
<evidence type="ECO:0000256" key="8">
    <source>
        <dbReference type="ARBA" id="ARBA00022833"/>
    </source>
</evidence>
<sequence length="135" mass="14669">VKPLKGTFRVPYSSSGHPCSAFSIPKDHHRPGISGFDTVMYVAAGPSHLDGNVAWAILCATLTDGRPVAGGIYLSPREIANTSQMVRVVAHEMAHILGFDREVFSANKMISLVHDVRGKSNVHMLTSEKVMEKAR</sequence>
<dbReference type="GO" id="GO:0005737">
    <property type="term" value="C:cytoplasm"/>
    <property type="evidence" value="ECO:0007669"/>
    <property type="project" value="TreeGrafter"/>
</dbReference>
<dbReference type="GO" id="GO:0006508">
    <property type="term" value="P:proteolysis"/>
    <property type="evidence" value="ECO:0007669"/>
    <property type="project" value="UniProtKB-KW"/>
</dbReference>
<evidence type="ECO:0000256" key="9">
    <source>
        <dbReference type="ARBA" id="ARBA00022889"/>
    </source>
</evidence>
<dbReference type="OrthoDB" id="250470at2759"/>
<keyword evidence="9" id="KW-0130">Cell adhesion</keyword>
<feature type="binding site" evidence="16">
    <location>
        <position position="95"/>
    </location>
    <ligand>
        <name>Zn(2+)</name>
        <dbReference type="ChEBI" id="CHEBI:29105"/>
        <note>catalytic</note>
    </ligand>
</feature>
<evidence type="ECO:0000256" key="13">
    <source>
        <dbReference type="ARBA" id="ARBA00023157"/>
    </source>
</evidence>
<keyword evidence="7 17" id="KW-0378">Hydrolase</keyword>
<dbReference type="GO" id="GO:0007155">
    <property type="term" value="P:cell adhesion"/>
    <property type="evidence" value="ECO:0007669"/>
    <property type="project" value="UniProtKB-KW"/>
</dbReference>
<dbReference type="RefSeq" id="XP_028882037.1">
    <property type="nucleotide sequence ID" value="XM_029026713.1"/>
</dbReference>
<evidence type="ECO:0000256" key="1">
    <source>
        <dbReference type="ARBA" id="ARBA00001249"/>
    </source>
</evidence>
<gene>
    <name evidence="18" type="ORF">TM35_000192150</name>
</gene>
<dbReference type="PANTHER" id="PTHR10942:SF0">
    <property type="entry name" value="LEISHMANOLYSIN-LIKE PEPTIDASE"/>
    <property type="match status" value="1"/>
</dbReference>
<keyword evidence="5 16" id="KW-0479">Metal-binding</keyword>
<feature type="binding site" evidence="16">
    <location>
        <position position="91"/>
    </location>
    <ligand>
        <name>Zn(2+)</name>
        <dbReference type="ChEBI" id="CHEBI:29105"/>
        <note>catalytic</note>
    </ligand>
</feature>
<protein>
    <recommendedName>
        <fullName evidence="17">Leishmanolysin-like peptidase</fullName>
        <ecNumber evidence="17">3.4.24.-</ecNumber>
    </recommendedName>
</protein>
<dbReference type="EMBL" id="NBCO01000019">
    <property type="protein sequence ID" value="ORC87971.1"/>
    <property type="molecule type" value="Genomic_DNA"/>
</dbReference>
<dbReference type="GO" id="GO:0046872">
    <property type="term" value="F:metal ion binding"/>
    <property type="evidence" value="ECO:0007669"/>
    <property type="project" value="UniProtKB-KW"/>
</dbReference>
<comment type="subcellular location">
    <subcellularLocation>
        <location evidence="2">Membrane</location>
    </subcellularLocation>
</comment>
<evidence type="ECO:0000313" key="19">
    <source>
        <dbReference type="Proteomes" id="UP000192257"/>
    </source>
</evidence>
<keyword evidence="14" id="KW-0325">Glycoprotein</keyword>
<dbReference type="VEuPathDB" id="TriTrypDB:TM35_000192150"/>
<keyword evidence="13" id="KW-1015">Disulfide bond</keyword>
<evidence type="ECO:0000256" key="2">
    <source>
        <dbReference type="ARBA" id="ARBA00004370"/>
    </source>
</evidence>
<evidence type="ECO:0000256" key="7">
    <source>
        <dbReference type="ARBA" id="ARBA00022801"/>
    </source>
</evidence>
<dbReference type="GeneID" id="39986493"/>
<keyword evidence="8 16" id="KW-0862">Zinc</keyword>
<dbReference type="EC" id="3.4.24.-" evidence="17"/>
<comment type="cofactor">
    <cofactor evidence="16 17">
        <name>Zn(2+)</name>
        <dbReference type="ChEBI" id="CHEBI:29105"/>
    </cofactor>
    <text evidence="16 17">Binds 1 zinc ion per subunit.</text>
</comment>
<reference evidence="18 19" key="1">
    <citation type="submission" date="2017-03" db="EMBL/GenBank/DDBJ databases">
        <title>An alternative strategy for trypanosome survival in the mammalian bloodstream revealed through genome and transcriptome analysis of the ubiquitous bovine parasite Trypanosoma (Megatrypanum) theileri.</title>
        <authorList>
            <person name="Kelly S."/>
            <person name="Ivens A."/>
            <person name="Mott A."/>
            <person name="O'Neill E."/>
            <person name="Emms D."/>
            <person name="Macleod O."/>
            <person name="Voorheis P."/>
            <person name="Matthews J."/>
            <person name="Matthews K."/>
            <person name="Carrington M."/>
        </authorList>
    </citation>
    <scope>NUCLEOTIDE SEQUENCE [LARGE SCALE GENOMIC DNA]</scope>
    <source>
        <strain evidence="18">Edinburgh</strain>
    </source>
</reference>
<dbReference type="PANTHER" id="PTHR10942">
    <property type="entry name" value="LEISHMANOLYSIN-LIKE PEPTIDASE"/>
    <property type="match status" value="1"/>
</dbReference>
<evidence type="ECO:0000256" key="14">
    <source>
        <dbReference type="ARBA" id="ARBA00023180"/>
    </source>
</evidence>
<evidence type="ECO:0000256" key="16">
    <source>
        <dbReference type="PIRSR" id="PIRSR601577-2"/>
    </source>
</evidence>
<keyword evidence="4 17" id="KW-0645">Protease</keyword>
<name>A0A1X0NTM9_9TRYP</name>